<feature type="non-terminal residue" evidence="1">
    <location>
        <position position="127"/>
    </location>
</feature>
<protein>
    <recommendedName>
        <fullName evidence="3">Integrase catalytic domain-containing protein</fullName>
    </recommendedName>
</protein>
<gene>
    <name evidence="1" type="ORF">pdam_00008541</name>
</gene>
<evidence type="ECO:0000313" key="2">
    <source>
        <dbReference type="Proteomes" id="UP000275408"/>
    </source>
</evidence>
<sequence length="127" mass="15078">MEKRDVRNRRRNVNVHRDQGIFERFNQNLGKRFFSFQYSQEMNFTSSSKRSAEGVKRLQKWSQLLILKGEKRLHEECELEGVQRRAADPIWPLKVFNIKRSIVDKGEPVFYFLKDGAKHGFARNCSS</sequence>
<dbReference type="AlphaFoldDB" id="A0A3M6U2I8"/>
<accession>A0A3M6U2I8</accession>
<evidence type="ECO:0008006" key="3">
    <source>
        <dbReference type="Google" id="ProtNLM"/>
    </source>
</evidence>
<keyword evidence="2" id="KW-1185">Reference proteome</keyword>
<name>A0A3M6U2I8_POCDA</name>
<organism evidence="1 2">
    <name type="scientific">Pocillopora damicornis</name>
    <name type="common">Cauliflower coral</name>
    <name type="synonym">Millepora damicornis</name>
    <dbReference type="NCBI Taxonomy" id="46731"/>
    <lineage>
        <taxon>Eukaryota</taxon>
        <taxon>Metazoa</taxon>
        <taxon>Cnidaria</taxon>
        <taxon>Anthozoa</taxon>
        <taxon>Hexacorallia</taxon>
        <taxon>Scleractinia</taxon>
        <taxon>Astrocoeniina</taxon>
        <taxon>Pocilloporidae</taxon>
        <taxon>Pocillopora</taxon>
    </lineage>
</organism>
<reference evidence="1 2" key="1">
    <citation type="journal article" date="2018" name="Sci. Rep.">
        <title>Comparative analysis of the Pocillopora damicornis genome highlights role of immune system in coral evolution.</title>
        <authorList>
            <person name="Cunning R."/>
            <person name="Bay R.A."/>
            <person name="Gillette P."/>
            <person name="Baker A.C."/>
            <person name="Traylor-Knowles N."/>
        </authorList>
    </citation>
    <scope>NUCLEOTIDE SEQUENCE [LARGE SCALE GENOMIC DNA]</scope>
    <source>
        <strain evidence="1">RSMAS</strain>
        <tissue evidence="1">Whole animal</tissue>
    </source>
</reference>
<evidence type="ECO:0000313" key="1">
    <source>
        <dbReference type="EMBL" id="RMX47837.1"/>
    </source>
</evidence>
<dbReference type="Proteomes" id="UP000275408">
    <property type="component" value="Unassembled WGS sequence"/>
</dbReference>
<dbReference type="EMBL" id="RCHS01002370">
    <property type="protein sequence ID" value="RMX47837.1"/>
    <property type="molecule type" value="Genomic_DNA"/>
</dbReference>
<comment type="caution">
    <text evidence="1">The sequence shown here is derived from an EMBL/GenBank/DDBJ whole genome shotgun (WGS) entry which is preliminary data.</text>
</comment>
<proteinExistence type="predicted"/>